<feature type="transmembrane region" description="Helical" evidence="5">
    <location>
        <begin position="239"/>
        <end position="259"/>
    </location>
</feature>
<feature type="transmembrane region" description="Helical" evidence="5">
    <location>
        <begin position="82"/>
        <end position="104"/>
    </location>
</feature>
<dbReference type="AlphaFoldDB" id="A0A508SS10"/>
<feature type="transmembrane region" description="Helical" evidence="5">
    <location>
        <begin position="26"/>
        <end position="45"/>
    </location>
</feature>
<feature type="transmembrane region" description="Helical" evidence="5">
    <location>
        <begin position="369"/>
        <end position="388"/>
    </location>
</feature>
<feature type="domain" description="O-antigen ligase-related" evidence="6">
    <location>
        <begin position="205"/>
        <end position="373"/>
    </location>
</feature>
<evidence type="ECO:0000256" key="4">
    <source>
        <dbReference type="ARBA" id="ARBA00023136"/>
    </source>
</evidence>
<evidence type="ECO:0000256" key="3">
    <source>
        <dbReference type="ARBA" id="ARBA00022989"/>
    </source>
</evidence>
<accession>A0A508SS10</accession>
<proteinExistence type="predicted"/>
<reference evidence="7" key="1">
    <citation type="submission" date="2019-02" db="EMBL/GenBank/DDBJ databases">
        <authorList>
            <person name="Pothier F.J."/>
        </authorList>
    </citation>
    <scope>NUCLEOTIDE SEQUENCE</scope>
    <source>
        <strain evidence="7">CI-1B</strain>
    </source>
</reference>
<name>A0A508SS10_9BRAD</name>
<evidence type="ECO:0000256" key="1">
    <source>
        <dbReference type="ARBA" id="ARBA00004141"/>
    </source>
</evidence>
<dbReference type="Proteomes" id="UP000328092">
    <property type="component" value="Unassembled WGS sequence"/>
</dbReference>
<comment type="subcellular location">
    <subcellularLocation>
        <location evidence="1">Membrane</location>
        <topology evidence="1">Multi-pass membrane protein</topology>
    </subcellularLocation>
</comment>
<evidence type="ECO:0000256" key="2">
    <source>
        <dbReference type="ARBA" id="ARBA00022692"/>
    </source>
</evidence>
<sequence>MPHVSAALSSTSRKGSRGALTWGDRYLTLLAIVLLGYALMGKGFAYLGVPPLYVGEIAFLAGIAIFFRIGTFAGVFVTLPALLLVVLMVWVLARTIPFVGLYGLESLRDSVVVIYGCFAFFVIGLLLQDARRINTLLRYFGIMLLSFPAIPVGFWLTKYWGDYIPRLYGSVPIVEIGASAVGTHLAGAMVFVLIGFRRVSLVWLLVWFITLALVGATTRGATLAVIVPVTIAMLVLGRFRLLLTTMVTAIGLFAVLLTLESTFGEHEEAKNSIDRPVSAHQIMENAQSLVGQSGHQTEGTKQWRLNWWEIIINDTIRGPNFWTGRGFGINLAVADGFAETGNWRNDRPLTRSPHSVHMTLLARGGVPAVVLWALMLVSWFAMLARWIITARARGHEVWSNLLLFVFCYVMAILINASFDVTLEGPMQGIWFWCLFGFGIGSVMVYRAKYPYKTGRASR</sequence>
<evidence type="ECO:0000256" key="5">
    <source>
        <dbReference type="SAM" id="Phobius"/>
    </source>
</evidence>
<keyword evidence="2 5" id="KW-0812">Transmembrane</keyword>
<feature type="transmembrane region" description="Helical" evidence="5">
    <location>
        <begin position="173"/>
        <end position="196"/>
    </location>
</feature>
<evidence type="ECO:0000313" key="8">
    <source>
        <dbReference type="Proteomes" id="UP000328092"/>
    </source>
</evidence>
<evidence type="ECO:0000259" key="6">
    <source>
        <dbReference type="Pfam" id="PF04932"/>
    </source>
</evidence>
<dbReference type="OrthoDB" id="185849at2"/>
<dbReference type="Pfam" id="PF04932">
    <property type="entry name" value="Wzy_C"/>
    <property type="match status" value="1"/>
</dbReference>
<feature type="transmembrane region" description="Helical" evidence="5">
    <location>
        <begin position="139"/>
        <end position="161"/>
    </location>
</feature>
<feature type="transmembrane region" description="Helical" evidence="5">
    <location>
        <begin position="202"/>
        <end position="227"/>
    </location>
</feature>
<keyword evidence="3 5" id="KW-1133">Transmembrane helix</keyword>
<feature type="transmembrane region" description="Helical" evidence="5">
    <location>
        <begin position="429"/>
        <end position="447"/>
    </location>
</feature>
<dbReference type="GO" id="GO:0016020">
    <property type="term" value="C:membrane"/>
    <property type="evidence" value="ECO:0007669"/>
    <property type="project" value="UniProtKB-SubCell"/>
</dbReference>
<organism evidence="7 8">
    <name type="scientific">Bradyrhizobium ivorense</name>
    <dbReference type="NCBI Taxonomy" id="2511166"/>
    <lineage>
        <taxon>Bacteria</taxon>
        <taxon>Pseudomonadati</taxon>
        <taxon>Pseudomonadota</taxon>
        <taxon>Alphaproteobacteria</taxon>
        <taxon>Hyphomicrobiales</taxon>
        <taxon>Nitrobacteraceae</taxon>
        <taxon>Bradyrhizobium</taxon>
    </lineage>
</organism>
<keyword evidence="8" id="KW-1185">Reference proteome</keyword>
<dbReference type="RefSeq" id="WP_139857094.1">
    <property type="nucleotide sequence ID" value="NZ_CAADFC020000004.1"/>
</dbReference>
<protein>
    <recommendedName>
        <fullName evidence="6">O-antigen ligase-related domain-containing protein</fullName>
    </recommendedName>
</protein>
<gene>
    <name evidence="7" type="ORF">CI1B_02760</name>
</gene>
<feature type="transmembrane region" description="Helical" evidence="5">
    <location>
        <begin position="400"/>
        <end position="417"/>
    </location>
</feature>
<feature type="transmembrane region" description="Helical" evidence="5">
    <location>
        <begin position="111"/>
        <end position="127"/>
    </location>
</feature>
<evidence type="ECO:0000313" key="7">
    <source>
        <dbReference type="EMBL" id="VIO65179.1"/>
    </source>
</evidence>
<dbReference type="EMBL" id="CAADFC020000004">
    <property type="protein sequence ID" value="VIO65179.1"/>
    <property type="molecule type" value="Genomic_DNA"/>
</dbReference>
<comment type="caution">
    <text evidence="7">The sequence shown here is derived from an EMBL/GenBank/DDBJ whole genome shotgun (WGS) entry which is preliminary data.</text>
</comment>
<dbReference type="InterPro" id="IPR007016">
    <property type="entry name" value="O-antigen_ligase-rel_domated"/>
</dbReference>
<keyword evidence="4 5" id="KW-0472">Membrane</keyword>